<organism evidence="1 2">
    <name type="scientific">Rhodalgimonas zhirmunskyi</name>
    <dbReference type="NCBI Taxonomy" id="2964767"/>
    <lineage>
        <taxon>Bacteria</taxon>
        <taxon>Pseudomonadati</taxon>
        <taxon>Pseudomonadota</taxon>
        <taxon>Alphaproteobacteria</taxon>
        <taxon>Rhodobacterales</taxon>
        <taxon>Roseobacteraceae</taxon>
        <taxon>Rhodalgimonas</taxon>
    </lineage>
</organism>
<evidence type="ECO:0000313" key="2">
    <source>
        <dbReference type="Proteomes" id="UP001227162"/>
    </source>
</evidence>
<dbReference type="RefSeq" id="WP_317627594.1">
    <property type="nucleotide sequence ID" value="NZ_JANFFA010000020.1"/>
</dbReference>
<sequence>MAGAEGTAISSNPLLAAIAGDSRWTQQITYAFAAAGETVDKGGYVGGSDLTRAWTAEERDGFREVAARIMAVADLSLVEVATTGAALVDLQMVNQVPGGFGGYAITTSNWYDEILSGTLVVPSDDESTLTHEFSHILGLAHP</sequence>
<evidence type="ECO:0000313" key="1">
    <source>
        <dbReference type="EMBL" id="MDQ2095972.1"/>
    </source>
</evidence>
<dbReference type="InterPro" id="IPR024079">
    <property type="entry name" value="MetalloPept_cat_dom_sf"/>
</dbReference>
<dbReference type="AlphaFoldDB" id="A0AAJ1UHE7"/>
<keyword evidence="2" id="KW-1185">Reference proteome</keyword>
<feature type="non-terminal residue" evidence="1">
    <location>
        <position position="142"/>
    </location>
</feature>
<dbReference type="GO" id="GO:0008237">
    <property type="term" value="F:metallopeptidase activity"/>
    <property type="evidence" value="ECO:0007669"/>
    <property type="project" value="InterPro"/>
</dbReference>
<comment type="caution">
    <text evidence="1">The sequence shown here is derived from an EMBL/GenBank/DDBJ whole genome shotgun (WGS) entry which is preliminary data.</text>
</comment>
<dbReference type="SUPFAM" id="SSF55486">
    <property type="entry name" value="Metalloproteases ('zincins'), catalytic domain"/>
    <property type="match status" value="1"/>
</dbReference>
<proteinExistence type="predicted"/>
<dbReference type="EMBL" id="JANFFA010000020">
    <property type="protein sequence ID" value="MDQ2095972.1"/>
    <property type="molecule type" value="Genomic_DNA"/>
</dbReference>
<dbReference type="Gene3D" id="3.40.390.10">
    <property type="entry name" value="Collagenase (Catalytic Domain)"/>
    <property type="match status" value="1"/>
</dbReference>
<gene>
    <name evidence="1" type="ORF">NOI20_17800</name>
</gene>
<dbReference type="Proteomes" id="UP001227162">
    <property type="component" value="Unassembled WGS sequence"/>
</dbReference>
<protein>
    <submittedName>
        <fullName evidence="1">Uncharacterized protein</fullName>
    </submittedName>
</protein>
<reference evidence="1" key="1">
    <citation type="submission" date="2022-07" db="EMBL/GenBank/DDBJ databases">
        <authorList>
            <person name="Otstavnykh N."/>
            <person name="Isaeva M."/>
            <person name="Bystritskaya E."/>
        </authorList>
    </citation>
    <scope>NUCLEOTIDE SEQUENCE</scope>
    <source>
        <strain evidence="1">10Alg 79</strain>
    </source>
</reference>
<reference evidence="1" key="2">
    <citation type="submission" date="2023-04" db="EMBL/GenBank/DDBJ databases">
        <title>'Rhodoalgimonas zhirmunskyi' gen. nov., isolated from a red alga.</title>
        <authorList>
            <person name="Nedashkovskaya O.I."/>
            <person name="Otstavnykh N.Y."/>
            <person name="Bystritskaya E.P."/>
            <person name="Balabanova L.A."/>
            <person name="Isaeva M.P."/>
        </authorList>
    </citation>
    <scope>NUCLEOTIDE SEQUENCE</scope>
    <source>
        <strain evidence="1">10Alg 79</strain>
    </source>
</reference>
<name>A0AAJ1UHE7_9RHOB</name>
<accession>A0AAJ1UHE7</accession>